<reference evidence="3" key="2">
    <citation type="submission" date="2020-05" db="EMBL/GenBank/DDBJ databases">
        <authorList>
            <person name="Kim H.-S."/>
            <person name="Proctor R.H."/>
            <person name="Brown D.W."/>
        </authorList>
    </citation>
    <scope>NUCLEOTIDE SEQUENCE</scope>
    <source>
        <strain evidence="3">NRRL 20472</strain>
    </source>
</reference>
<dbReference type="Proteomes" id="UP000622797">
    <property type="component" value="Unassembled WGS sequence"/>
</dbReference>
<evidence type="ECO:0000259" key="2">
    <source>
        <dbReference type="Pfam" id="PF25603"/>
    </source>
</evidence>
<gene>
    <name evidence="3" type="ORF">FSARC_14806</name>
</gene>
<comment type="caution">
    <text evidence="3">The sequence shown here is derived from an EMBL/GenBank/DDBJ whole genome shotgun (WGS) entry which is preliminary data.</text>
</comment>
<feature type="non-terminal residue" evidence="3">
    <location>
        <position position="385"/>
    </location>
</feature>
<protein>
    <recommendedName>
        <fullName evidence="2">SPT23/MGA2-like DNA-binding domain-containing protein</fullName>
    </recommendedName>
</protein>
<evidence type="ECO:0000256" key="1">
    <source>
        <dbReference type="SAM" id="MobiDB-lite"/>
    </source>
</evidence>
<feature type="domain" description="SPT23/MGA2-like DNA-binding" evidence="2">
    <location>
        <begin position="321"/>
        <end position="371"/>
    </location>
</feature>
<proteinExistence type="predicted"/>
<dbReference type="Pfam" id="PF25603">
    <property type="entry name" value="SPT23_MGA2_DBD"/>
    <property type="match status" value="1"/>
</dbReference>
<keyword evidence="4" id="KW-1185">Reference proteome</keyword>
<feature type="compositionally biased region" description="Polar residues" evidence="1">
    <location>
        <begin position="40"/>
        <end position="50"/>
    </location>
</feature>
<dbReference type="EMBL" id="JABEXW010001417">
    <property type="protein sequence ID" value="KAF4943977.1"/>
    <property type="molecule type" value="Genomic_DNA"/>
</dbReference>
<feature type="compositionally biased region" description="Polar residues" evidence="1">
    <location>
        <begin position="180"/>
        <end position="193"/>
    </location>
</feature>
<evidence type="ECO:0000313" key="3">
    <source>
        <dbReference type="EMBL" id="KAF4943977.1"/>
    </source>
</evidence>
<dbReference type="AlphaFoldDB" id="A0A8H4SR34"/>
<dbReference type="InterPro" id="IPR057962">
    <property type="entry name" value="SPT23_MGA2_DBD"/>
</dbReference>
<name>A0A8H4SR34_9HYPO</name>
<feature type="region of interest" description="Disordered" evidence="1">
    <location>
        <begin position="167"/>
        <end position="218"/>
    </location>
</feature>
<sequence>MTPAPTGPGSPLIAGAAMSGGDFNDFSDDELGASNLFDFSNSPDTLQTLESLGGTDTKAFLSPQDLTRAPFPDSPNGSYQDSSSESASSKRTTSSTSSKTAMNPVDVLMDDGEIKMEWGNPGFSAFGDDDATFAFGRDHTDSSIDGIYNFADHEDSFLDRTFDFESASSSPEAVNGGGNSVASPQMPMINSHSPNKDATPKRKKSQGHQKAPSQYSVSSAMNALKTTGSREVSPMSNMVMSHDGSPAALFNSPSPNNPVDFSRVINGGLGAQHVWPNKIDVAAQSAPDVLPTPMHFGGQMSQPMSIPQQMSMPTPFNFTGQYALRIMPTPLKSRVETQIPIKMALSPVPPGVTKLHLPAHTISKPKLLAKPTPERSPDMLELYVT</sequence>
<evidence type="ECO:0000313" key="4">
    <source>
        <dbReference type="Proteomes" id="UP000622797"/>
    </source>
</evidence>
<reference evidence="3" key="1">
    <citation type="journal article" date="2020" name="BMC Genomics">
        <title>Correction to: Identification and distribution of gene clusters required for synthesis of sphingolipid metabolism inhibitors in diverse species of the filamentous fungus Fusarium.</title>
        <authorList>
            <person name="Kim H.S."/>
            <person name="Lohmar J.M."/>
            <person name="Busman M."/>
            <person name="Brown D.W."/>
            <person name="Naumann T.A."/>
            <person name="Divon H.H."/>
            <person name="Lysoe E."/>
            <person name="Uhlig S."/>
            <person name="Proctor R.H."/>
        </authorList>
    </citation>
    <scope>NUCLEOTIDE SEQUENCE</scope>
    <source>
        <strain evidence="3">NRRL 20472</strain>
    </source>
</reference>
<organism evidence="3 4">
    <name type="scientific">Fusarium sarcochroum</name>
    <dbReference type="NCBI Taxonomy" id="1208366"/>
    <lineage>
        <taxon>Eukaryota</taxon>
        <taxon>Fungi</taxon>
        <taxon>Dikarya</taxon>
        <taxon>Ascomycota</taxon>
        <taxon>Pezizomycotina</taxon>
        <taxon>Sordariomycetes</taxon>
        <taxon>Hypocreomycetidae</taxon>
        <taxon>Hypocreales</taxon>
        <taxon>Nectriaceae</taxon>
        <taxon>Fusarium</taxon>
        <taxon>Fusarium lateritium species complex</taxon>
    </lineage>
</organism>
<feature type="region of interest" description="Disordered" evidence="1">
    <location>
        <begin position="1"/>
        <end position="27"/>
    </location>
</feature>
<dbReference type="OrthoDB" id="71307at2759"/>
<feature type="compositionally biased region" description="Low complexity" evidence="1">
    <location>
        <begin position="82"/>
        <end position="101"/>
    </location>
</feature>
<accession>A0A8H4SR34</accession>
<feature type="region of interest" description="Disordered" evidence="1">
    <location>
        <begin position="40"/>
        <end position="105"/>
    </location>
</feature>